<dbReference type="AlphaFoldDB" id="A0A9J7HT47"/>
<keyword evidence="1" id="KW-1185">Reference proteome</keyword>
<proteinExistence type="predicted"/>
<protein>
    <submittedName>
        <fullName evidence="2">Uncharacterized protein LOC118407530</fullName>
    </submittedName>
</protein>
<reference evidence="2" key="1">
    <citation type="submission" date="2025-08" db="UniProtKB">
        <authorList>
            <consortium name="RefSeq"/>
        </authorList>
    </citation>
    <scope>IDENTIFICATION</scope>
    <source>
        <strain evidence="2">S238N-H82</strain>
        <tissue evidence="2">Testes</tissue>
    </source>
</reference>
<dbReference type="KEGG" id="bfo:118407530"/>
<evidence type="ECO:0000313" key="2">
    <source>
        <dbReference type="RefSeq" id="XP_035663900.1"/>
    </source>
</evidence>
<gene>
    <name evidence="2" type="primary">LOC118407530</name>
</gene>
<dbReference type="PANTHER" id="PTHR26392">
    <property type="entry name" value="MITOGEN-ACTIVATED PROTEIN KINASE KINASE KINASE 7-RELATED"/>
    <property type="match status" value="1"/>
</dbReference>
<organism evidence="1 2">
    <name type="scientific">Branchiostoma floridae</name>
    <name type="common">Florida lancelet</name>
    <name type="synonym">Amphioxus</name>
    <dbReference type="NCBI Taxonomy" id="7739"/>
    <lineage>
        <taxon>Eukaryota</taxon>
        <taxon>Metazoa</taxon>
        <taxon>Chordata</taxon>
        <taxon>Cephalochordata</taxon>
        <taxon>Leptocardii</taxon>
        <taxon>Amphioxiformes</taxon>
        <taxon>Branchiostomatidae</taxon>
        <taxon>Branchiostoma</taxon>
    </lineage>
</organism>
<dbReference type="Proteomes" id="UP000001554">
    <property type="component" value="Unplaced"/>
</dbReference>
<dbReference type="PANTHER" id="PTHR26392:SF92">
    <property type="entry name" value="PROTEIN KINASE DOMAIN-CONTAINING PROTEIN"/>
    <property type="match status" value="1"/>
</dbReference>
<dbReference type="RefSeq" id="XP_035663900.1">
    <property type="nucleotide sequence ID" value="XM_035808007.1"/>
</dbReference>
<name>A0A9J7HT47_BRAFL</name>
<dbReference type="GeneID" id="118407530"/>
<sequence>MEGPPALPTEEEVEGMTFGMIVEKLKALGIHTADLEEKKDAKERLLKTIKEVHDNIATRRQPGKITKTLQQAISENKKKREGLTQICNSILEFVDSMEDDDKQKMEELFGQDLELQVILENVRTFLQNDDCPILVVGE</sequence>
<accession>A0A9J7HT47</accession>
<evidence type="ECO:0000313" key="1">
    <source>
        <dbReference type="Proteomes" id="UP000001554"/>
    </source>
</evidence>